<dbReference type="InterPro" id="IPR032770">
    <property type="entry name" value="DUF4537"/>
</dbReference>
<feature type="compositionally biased region" description="Basic and acidic residues" evidence="1">
    <location>
        <begin position="1281"/>
        <end position="1293"/>
    </location>
</feature>
<feature type="compositionally biased region" description="Low complexity" evidence="1">
    <location>
        <begin position="840"/>
        <end position="849"/>
    </location>
</feature>
<feature type="compositionally biased region" description="Basic and acidic residues" evidence="1">
    <location>
        <begin position="1483"/>
        <end position="1492"/>
    </location>
</feature>
<feature type="compositionally biased region" description="Low complexity" evidence="1">
    <location>
        <begin position="791"/>
        <end position="820"/>
    </location>
</feature>
<feature type="compositionally biased region" description="Basic and acidic residues" evidence="1">
    <location>
        <begin position="1421"/>
        <end position="1434"/>
    </location>
</feature>
<evidence type="ECO:0000313" key="3">
    <source>
        <dbReference type="EMBL" id="CAH3045812.1"/>
    </source>
</evidence>
<dbReference type="PANTHER" id="PTHR46785:SF1">
    <property type="entry name" value="VON WILLEBRAND FACTOR A DOMAIN-CONTAINING PROTEIN 3B"/>
    <property type="match status" value="1"/>
</dbReference>
<dbReference type="SUPFAM" id="SSF53300">
    <property type="entry name" value="vWA-like"/>
    <property type="match status" value="1"/>
</dbReference>
<evidence type="ECO:0000256" key="1">
    <source>
        <dbReference type="SAM" id="MobiDB-lite"/>
    </source>
</evidence>
<feature type="compositionally biased region" description="Low complexity" evidence="1">
    <location>
        <begin position="1501"/>
        <end position="1524"/>
    </location>
</feature>
<feature type="region of interest" description="Disordered" evidence="1">
    <location>
        <begin position="1"/>
        <end position="59"/>
    </location>
</feature>
<feature type="compositionally biased region" description="Polar residues" evidence="1">
    <location>
        <begin position="42"/>
        <end position="59"/>
    </location>
</feature>
<feature type="compositionally biased region" description="Low complexity" evidence="1">
    <location>
        <begin position="1324"/>
        <end position="1335"/>
    </location>
</feature>
<dbReference type="PANTHER" id="PTHR46785">
    <property type="entry name" value="VON WILLEBRAND FACTOR A DOMAIN-CONTAINING PROTEIN 3B"/>
    <property type="match status" value="1"/>
</dbReference>
<sequence>MMYENFRHTHGSGSGAGPVEGTRQAKRVVTPVSKNHYDRNGNLDSTAPSKSERLNSPNTASWEPDVRMLLSTSQWLKIHGLKRHKLDMGQILPSIGFRHSDDYVRPLKKPVRARYCKGLFTQVPFRDGSVYNLVASKEKLCMIESQLKQAISLYKRRLEWLTTESRRVFGVIEERCICIVLDVNTTSESEFSTYLHGLVQLLKEQVMFIAKFNLIRCAMDSDCWQEHAVNVTLDSMEGALNWLWDLKTTVLRSATCTVEGILKGLADQHIEAVYLFTEGSASSGSQEMLKRKIQGSRVPIHVVSFNCNDPGTVTFLKDISRITKGRFHAYSVINEYEDSFDSFTKSIEADSTEQPQGRGRGDGMPSLKLGVGVREDVITLWEELDEARNTLAEIQALLCEIKDPKETPVSTSPNTAPDKTQDRITSLGHTKAKSEMYMSSRDWLKRHGLKSKKLLFYDLLQSLAFKHCDGVVDIQTAPVSLDSTDAIVRPKLVNARYCDKFAHVRWKDGSIMHVHVSGPIHRNYEQRILSALDSYRKRMEWLQQGSRELFGTIIEDQVAVLIDTSASMASRLFLVKDKLYRLMQEQLRHKLKFNLVKYDTRVQAWRDRLVDCNTHNLDNAWQWVKGLSTGGSTNTLAALKLALADPQCHAIYLLTDGRPDQPPSSILAQVQLLNPVPIHAISFNCADTEANQFLCQLAAETGGRFHYFSEDGYDTDGPRPFESEDLRLLREEIEKGLGDLRKVTLIRNECAQLDWFGSNTGRCSKSHPRSVSASSHRPFSAKHTMTPSPPSSERSASARIRPASARPRPASARPRPASARITYSSHKDYLVNTACRDIPRSPSQSSISRKVGETKTSQLRLGLRKKTSDSWMLEESRQYLGRKPEDFKQPKRKIKKKKNGSNGDEKFLVSSRWLKKHGLVARRLTILDALAPTLIPHSTKYVPILDKHVLSKVFDQVLPLAHTSGSNRDEVQLVNPQGVNLKAYEARLEKAIEDYKRRLDEKVFVNLSDEERMKYPEDRIPSFLDNKKSILDDLERQGWPLDQEDISLLEREIEQAQTFLLQSKDLRQKSEQASREIAEQQRKAREEAENKRIGQIMSKPAKTSPPPSQSYSNKNRLLNHKVLARSEVDGFYYAGVVTRCLNPRYVEVDFRDFDRQVVSSRYVITVQGARPCPSLKVGDYVLVKTLVPREEEDDEINDGVQCYVPGIVQVVPLRKAPATKCYTILRYNGKKITSLRNDLVKISKARYTFACRYIRDALLTAYRSTTPFAMYLRDGEDDAGVEDKNKESGEESPRSQASSRKSSRSGRSSRASSRGSSRKDGSRSRSPSPGGSAEGSPPPSSKEATPRRSSGDRKPFEELKQELEEEHKRQLAEVERKMEDLQKQLERERERREKAAEELNEKRRELDDEQRKLLQQQIDDQNNRQKEIQEEQKRLQNQQNDLLKKQKDQQEQLLMQQFNQTQQLQLQQQQLLQQLANNLPSETRSERPRVKLPDIPPVSPPRSRSISPPSPSSAHSSPRSTPRGSTKESGKASSKGSRSRSSGKKSTKSSSPRSPVASPRPQSSRRSSSHSLPPGTEDDRDEDKEESKEGDKKSNSSEKRKSSSSSSSLSSSSSSSSSPPVSDDEQEAEPAPLPAGSESEPPSVQIHVSNGNEACLMTKGSHGLLISRLPPDEDPAVETGRVRRPVQVGEEVLARWSDEGWYYRGTIRQDCGDGSYYVEDSVGDLEQIYRPDIISEADDADNEIDVHDPVVALHPSFPYSYAPGTVLQKDEYGLCVRHYDGIESVVPREDTYLLTPEKFESDCGYILQCEESLVGQAVVARNDQDGMFHLGTVRERVGNGRQYIIEWADQTVQLQSSGYIFGAHTKRRPLNIGDRVLALSDPALFVYLPGWIAGTNGRRLVIKFCNGKSSSHVDPQQCFWLSRDYYDRMVENFKKKSKENER</sequence>
<feature type="compositionally biased region" description="Low complexity" evidence="1">
    <location>
        <begin position="1294"/>
        <end position="1315"/>
    </location>
</feature>
<name>A0AAU9W5K1_9CNID</name>
<evidence type="ECO:0000313" key="4">
    <source>
        <dbReference type="Proteomes" id="UP001159428"/>
    </source>
</evidence>
<feature type="compositionally biased region" description="Low complexity" evidence="1">
    <location>
        <begin position="1603"/>
        <end position="1618"/>
    </location>
</feature>
<dbReference type="Gene3D" id="2.30.30.140">
    <property type="match status" value="1"/>
</dbReference>
<feature type="compositionally biased region" description="Basic and acidic residues" evidence="1">
    <location>
        <begin position="1344"/>
        <end position="1412"/>
    </location>
</feature>
<protein>
    <recommendedName>
        <fullName evidence="2">VWFA domain-containing protein</fullName>
    </recommendedName>
</protein>
<comment type="caution">
    <text evidence="3">The sequence shown here is derived from an EMBL/GenBank/DDBJ whole genome shotgun (WGS) entry which is preliminary data.</text>
</comment>
<feature type="region of interest" description="Disordered" evidence="1">
    <location>
        <begin position="882"/>
        <end position="903"/>
    </location>
</feature>
<dbReference type="Gene3D" id="3.40.50.410">
    <property type="entry name" value="von Willebrand factor, type A domain"/>
    <property type="match status" value="1"/>
</dbReference>
<dbReference type="SUPFAM" id="SSF63748">
    <property type="entry name" value="Tudor/PWWP/MBT"/>
    <property type="match status" value="1"/>
</dbReference>
<feature type="region of interest" description="Disordered" evidence="1">
    <location>
        <begin position="1477"/>
        <end position="1646"/>
    </location>
</feature>
<dbReference type="InterPro" id="IPR002035">
    <property type="entry name" value="VWF_A"/>
</dbReference>
<feature type="compositionally biased region" description="Basic residues" evidence="1">
    <location>
        <begin position="1537"/>
        <end position="1547"/>
    </location>
</feature>
<dbReference type="Pfam" id="PF13768">
    <property type="entry name" value="VWA_3"/>
    <property type="match status" value="2"/>
</dbReference>
<dbReference type="EMBL" id="CALNXJ010000008">
    <property type="protein sequence ID" value="CAH3045812.1"/>
    <property type="molecule type" value="Genomic_DNA"/>
</dbReference>
<feature type="compositionally biased region" description="Low complexity" evidence="1">
    <location>
        <begin position="1548"/>
        <end position="1575"/>
    </location>
</feature>
<feature type="compositionally biased region" description="Polar residues" evidence="1">
    <location>
        <begin position="761"/>
        <end position="777"/>
    </location>
</feature>
<dbReference type="Pfam" id="PF15057">
    <property type="entry name" value="DUF4537"/>
    <property type="match status" value="3"/>
</dbReference>
<keyword evidence="4" id="KW-1185">Reference proteome</keyword>
<dbReference type="InterPro" id="IPR036465">
    <property type="entry name" value="vWFA_dom_sf"/>
</dbReference>
<feature type="region of interest" description="Disordered" evidence="1">
    <location>
        <begin position="1071"/>
        <end position="1113"/>
    </location>
</feature>
<accession>A0AAU9W5K1</accession>
<organism evidence="3 4">
    <name type="scientific">Pocillopora meandrina</name>
    <dbReference type="NCBI Taxonomy" id="46732"/>
    <lineage>
        <taxon>Eukaryota</taxon>
        <taxon>Metazoa</taxon>
        <taxon>Cnidaria</taxon>
        <taxon>Anthozoa</taxon>
        <taxon>Hexacorallia</taxon>
        <taxon>Scleractinia</taxon>
        <taxon>Astrocoeniina</taxon>
        <taxon>Pocilloporidae</taxon>
        <taxon>Pocillopora</taxon>
    </lineage>
</organism>
<dbReference type="Proteomes" id="UP001159428">
    <property type="component" value="Unassembled WGS sequence"/>
</dbReference>
<feature type="compositionally biased region" description="Basic and acidic residues" evidence="1">
    <location>
        <begin position="1585"/>
        <end position="1601"/>
    </location>
</feature>
<feature type="region of interest" description="Disordered" evidence="1">
    <location>
        <begin position="1278"/>
        <end position="1448"/>
    </location>
</feature>
<dbReference type="PROSITE" id="PS50234">
    <property type="entry name" value="VWFA"/>
    <property type="match status" value="1"/>
</dbReference>
<dbReference type="CDD" id="cd04508">
    <property type="entry name" value="Tudor_SF"/>
    <property type="match status" value="1"/>
</dbReference>
<proteinExistence type="predicted"/>
<feature type="region of interest" description="Disordered" evidence="1">
    <location>
        <begin position="836"/>
        <end position="855"/>
    </location>
</feature>
<reference evidence="3 4" key="1">
    <citation type="submission" date="2022-05" db="EMBL/GenBank/DDBJ databases">
        <authorList>
            <consortium name="Genoscope - CEA"/>
            <person name="William W."/>
        </authorList>
    </citation>
    <scope>NUCLEOTIDE SEQUENCE [LARGE SCALE GENOMIC DNA]</scope>
</reference>
<gene>
    <name evidence="3" type="ORF">PMEA_00032909</name>
</gene>
<evidence type="ECO:0000259" key="2">
    <source>
        <dbReference type="PROSITE" id="PS50234"/>
    </source>
</evidence>
<dbReference type="CDD" id="cd00198">
    <property type="entry name" value="vWFA"/>
    <property type="match status" value="1"/>
</dbReference>
<feature type="compositionally biased region" description="Basic residues" evidence="1">
    <location>
        <begin position="890"/>
        <end position="899"/>
    </location>
</feature>
<feature type="domain" description="VWFA" evidence="2">
    <location>
        <begin position="557"/>
        <end position="733"/>
    </location>
</feature>
<feature type="region of interest" description="Disordered" evidence="1">
    <location>
        <begin position="761"/>
        <end position="823"/>
    </location>
</feature>
<feature type="compositionally biased region" description="Basic and acidic residues" evidence="1">
    <location>
        <begin position="1071"/>
        <end position="1092"/>
    </location>
</feature>